<feature type="transmembrane region" description="Helical" evidence="1">
    <location>
        <begin position="6"/>
        <end position="25"/>
    </location>
</feature>
<accession>A0ABV5VEV4</accession>
<evidence type="ECO:0000313" key="2">
    <source>
        <dbReference type="EMBL" id="MFB9736343.1"/>
    </source>
</evidence>
<organism evidence="2 3">
    <name type="scientific">Streptomyces thermocoprophilus</name>
    <dbReference type="NCBI Taxonomy" id="78356"/>
    <lineage>
        <taxon>Bacteria</taxon>
        <taxon>Bacillati</taxon>
        <taxon>Actinomycetota</taxon>
        <taxon>Actinomycetes</taxon>
        <taxon>Kitasatosporales</taxon>
        <taxon>Streptomycetaceae</taxon>
        <taxon>Streptomyces</taxon>
    </lineage>
</organism>
<gene>
    <name evidence="2" type="ORF">ACFFRO_14600</name>
</gene>
<evidence type="ECO:0008006" key="4">
    <source>
        <dbReference type="Google" id="ProtNLM"/>
    </source>
</evidence>
<dbReference type="RefSeq" id="WP_385859051.1">
    <property type="nucleotide sequence ID" value="NZ_JBHMAR010000015.1"/>
</dbReference>
<sequence>MPEHLSILQLAGAAFLTLAGVAWLIGVTRLLRRFRFEAALGHTVITPLSGLPGPRTTGPRREAVELTPAEQAAFAGLVRQLSDGR</sequence>
<keyword evidence="3" id="KW-1185">Reference proteome</keyword>
<evidence type="ECO:0000313" key="3">
    <source>
        <dbReference type="Proteomes" id="UP001589703"/>
    </source>
</evidence>
<dbReference type="EMBL" id="JBHMAR010000015">
    <property type="protein sequence ID" value="MFB9736343.1"/>
    <property type="molecule type" value="Genomic_DNA"/>
</dbReference>
<comment type="caution">
    <text evidence="2">The sequence shown here is derived from an EMBL/GenBank/DDBJ whole genome shotgun (WGS) entry which is preliminary data.</text>
</comment>
<keyword evidence="1" id="KW-1133">Transmembrane helix</keyword>
<proteinExistence type="predicted"/>
<keyword evidence="1" id="KW-0812">Transmembrane</keyword>
<name>A0ABV5VEV4_9ACTN</name>
<protein>
    <recommendedName>
        <fullName evidence="4">Secreted protein</fullName>
    </recommendedName>
</protein>
<keyword evidence="1" id="KW-0472">Membrane</keyword>
<dbReference type="Proteomes" id="UP001589703">
    <property type="component" value="Unassembled WGS sequence"/>
</dbReference>
<evidence type="ECO:0000256" key="1">
    <source>
        <dbReference type="SAM" id="Phobius"/>
    </source>
</evidence>
<reference evidence="2 3" key="1">
    <citation type="submission" date="2024-09" db="EMBL/GenBank/DDBJ databases">
        <authorList>
            <person name="Sun Q."/>
            <person name="Mori K."/>
        </authorList>
    </citation>
    <scope>NUCLEOTIDE SEQUENCE [LARGE SCALE GENOMIC DNA]</scope>
    <source>
        <strain evidence="2 3">JCM 10918</strain>
    </source>
</reference>